<dbReference type="PANTHER" id="PTHR10192:SF5">
    <property type="entry name" value="GEPHYRIN"/>
    <property type="match status" value="1"/>
</dbReference>
<dbReference type="InterPro" id="IPR024370">
    <property type="entry name" value="PBP_domain"/>
</dbReference>
<keyword evidence="6" id="KW-0500">Molybdenum</keyword>
<dbReference type="OrthoDB" id="9804758at2"/>
<dbReference type="EMBL" id="QFFI01000022">
    <property type="protein sequence ID" value="PWG62138.1"/>
    <property type="molecule type" value="Genomic_DNA"/>
</dbReference>
<dbReference type="SUPFAM" id="SSF63882">
    <property type="entry name" value="MoeA N-terminal region -like"/>
    <property type="match status" value="1"/>
</dbReference>
<keyword evidence="6" id="KW-0460">Magnesium</keyword>
<name>A0A2U2MZ96_9GAMM</name>
<dbReference type="NCBIfam" id="NF011068">
    <property type="entry name" value="PRK14498.1"/>
    <property type="match status" value="1"/>
</dbReference>
<dbReference type="Pfam" id="PF03453">
    <property type="entry name" value="MoeA_N"/>
    <property type="match status" value="1"/>
</dbReference>
<dbReference type="InterPro" id="IPR005111">
    <property type="entry name" value="MoeA_C_domain_IV"/>
</dbReference>
<dbReference type="Pfam" id="PF12727">
    <property type="entry name" value="PBP_like"/>
    <property type="match status" value="1"/>
</dbReference>
<comment type="function">
    <text evidence="1 6">Catalyzes the insertion of molybdate into adenylated molybdopterin with the concomitant release of AMP.</text>
</comment>
<dbReference type="Pfam" id="PF03454">
    <property type="entry name" value="MoeA_C"/>
    <property type="match status" value="1"/>
</dbReference>
<evidence type="ECO:0000313" key="9">
    <source>
        <dbReference type="Proteomes" id="UP000245474"/>
    </source>
</evidence>
<dbReference type="SUPFAM" id="SSF63867">
    <property type="entry name" value="MoeA C-terminal domain-like"/>
    <property type="match status" value="1"/>
</dbReference>
<dbReference type="Gene3D" id="3.40.980.10">
    <property type="entry name" value="MoaB/Mog-like domain"/>
    <property type="match status" value="1"/>
</dbReference>
<dbReference type="GO" id="GO:0005737">
    <property type="term" value="C:cytoplasm"/>
    <property type="evidence" value="ECO:0007669"/>
    <property type="project" value="TreeGrafter"/>
</dbReference>
<reference evidence="8 9" key="1">
    <citation type="submission" date="2018-05" db="EMBL/GenBank/DDBJ databases">
        <title>Spiribacter halobius sp. nov., a moderately halophilic bacterium isolated from marine solar saltern.</title>
        <authorList>
            <person name="Zheng W.-S."/>
            <person name="Lu D.-C."/>
            <person name="Du Z.-J."/>
        </authorList>
    </citation>
    <scope>NUCLEOTIDE SEQUENCE [LARGE SCALE GENOMIC DNA]</scope>
    <source>
        <strain evidence="8 9">E85</strain>
    </source>
</reference>
<dbReference type="EC" id="2.10.1.1" evidence="6"/>
<dbReference type="InterPro" id="IPR038987">
    <property type="entry name" value="MoeA-like"/>
</dbReference>
<accession>A0A2U2MZ96</accession>
<comment type="catalytic activity">
    <reaction evidence="5">
        <text>adenylyl-molybdopterin + molybdate = Mo-molybdopterin + AMP + H(+)</text>
        <dbReference type="Rhea" id="RHEA:35047"/>
        <dbReference type="ChEBI" id="CHEBI:15378"/>
        <dbReference type="ChEBI" id="CHEBI:36264"/>
        <dbReference type="ChEBI" id="CHEBI:62727"/>
        <dbReference type="ChEBI" id="CHEBI:71302"/>
        <dbReference type="ChEBI" id="CHEBI:456215"/>
        <dbReference type="EC" id="2.10.1.1"/>
    </reaction>
</comment>
<organism evidence="8 9">
    <name type="scientific">Sediminicurvatus halobius</name>
    <dbReference type="NCBI Taxonomy" id="2182432"/>
    <lineage>
        <taxon>Bacteria</taxon>
        <taxon>Pseudomonadati</taxon>
        <taxon>Pseudomonadota</taxon>
        <taxon>Gammaproteobacteria</taxon>
        <taxon>Chromatiales</taxon>
        <taxon>Ectothiorhodospiraceae</taxon>
        <taxon>Sediminicurvatus</taxon>
    </lineage>
</organism>
<proteinExistence type="inferred from homology"/>
<evidence type="ECO:0000313" key="8">
    <source>
        <dbReference type="EMBL" id="PWG62138.1"/>
    </source>
</evidence>
<sequence length="646" mass="67714">MSDGAPEQRQFLRAVSREEALARLRAAFVPAPLGVETVALETALGRVLADDVAAAVDVPGFDRANVDGFAVRAADTEDAAEDAPVQLALNAELLTPGIVPGVEVAPGTATPIATGGMLPRGADAVVMLEHSDRAGAGVAVTRPAAPGAFVTHAGADIARGESVLFAGQPLGSREIGLLAATGTGEVPVWRRPRVAILSTGDELLAPGEPPRDGGVYDSNGHILAAAVREHGGEPWALGIVRDDEAALQAAIEQALAADMVLLSGGTSKGEGDIAHRVAGHWDDPGIVVHGVAVKPGKPLCLAVTRGRPVVLLPGFPTSAIFTFQEFVAPVLRAMAGRREAMRSRRRATLPLALPSELGRAEYHMVGLLPDASGGLAAYPIPKGSGAVSTFSRADGFIVAGERSRGLAAGSEVTVYCLDEAQELPDVVAVGSHCVGLDRMLARLRREGYAVRSLHVGSLGGVEAARRGDCDVAGVHLLDPETDTYNRPWLPDGVRLLPGYRRRQGICYRADDERLAGLAGTALQTRLRADEALVMVNRNAGSGTRVLVDRLLGDWQPPGWGVQPASHNAVAAAVAQGRADWGVTIAPVAAAYGLAFDPLRDEHYDFLVPESRWDRPAVARFRALLEDEAMREELANVGMRVDGESGE</sequence>
<dbReference type="GO" id="GO:0006777">
    <property type="term" value="P:Mo-molybdopterin cofactor biosynthetic process"/>
    <property type="evidence" value="ECO:0007669"/>
    <property type="project" value="UniProtKB-UniRule"/>
</dbReference>
<evidence type="ECO:0000256" key="6">
    <source>
        <dbReference type="RuleBase" id="RU365090"/>
    </source>
</evidence>
<dbReference type="InterPro" id="IPR036688">
    <property type="entry name" value="MoeA_C_domain_IV_sf"/>
</dbReference>
<dbReference type="Gene3D" id="2.170.190.11">
    <property type="entry name" value="Molybdopterin biosynthesis moea protein, domain 3"/>
    <property type="match status" value="1"/>
</dbReference>
<dbReference type="InterPro" id="IPR001453">
    <property type="entry name" value="MoaB/Mog_dom"/>
</dbReference>
<comment type="similarity">
    <text evidence="3 6">Belongs to the MoeA family.</text>
</comment>
<dbReference type="SUPFAM" id="SSF53850">
    <property type="entry name" value="Periplasmic binding protein-like II"/>
    <property type="match status" value="1"/>
</dbReference>
<comment type="caution">
    <text evidence="8">The sequence shown here is derived from an EMBL/GenBank/DDBJ whole genome shotgun (WGS) entry which is preliminary data.</text>
</comment>
<dbReference type="RefSeq" id="WP_109679341.1">
    <property type="nucleotide sequence ID" value="NZ_CP086615.1"/>
</dbReference>
<dbReference type="GO" id="GO:0046872">
    <property type="term" value="F:metal ion binding"/>
    <property type="evidence" value="ECO:0007669"/>
    <property type="project" value="UniProtKB-UniRule"/>
</dbReference>
<protein>
    <recommendedName>
        <fullName evidence="6">Molybdopterin molybdenumtransferase</fullName>
        <ecNumber evidence="6">2.10.1.1</ecNumber>
    </recommendedName>
</protein>
<evidence type="ECO:0000256" key="4">
    <source>
        <dbReference type="ARBA" id="ARBA00023150"/>
    </source>
</evidence>
<dbReference type="Gene3D" id="3.90.105.10">
    <property type="entry name" value="Molybdopterin biosynthesis moea protein, domain 2"/>
    <property type="match status" value="1"/>
</dbReference>
<dbReference type="SUPFAM" id="SSF53218">
    <property type="entry name" value="Molybdenum cofactor biosynthesis proteins"/>
    <property type="match status" value="1"/>
</dbReference>
<dbReference type="UniPathway" id="UPA00344"/>
<evidence type="ECO:0000256" key="2">
    <source>
        <dbReference type="ARBA" id="ARBA00005046"/>
    </source>
</evidence>
<dbReference type="GO" id="GO:0061599">
    <property type="term" value="F:molybdopterin molybdotransferase activity"/>
    <property type="evidence" value="ECO:0007669"/>
    <property type="project" value="UniProtKB-UniRule"/>
</dbReference>
<comment type="cofactor">
    <cofactor evidence="6">
        <name>Mg(2+)</name>
        <dbReference type="ChEBI" id="CHEBI:18420"/>
    </cofactor>
</comment>
<evidence type="ECO:0000256" key="5">
    <source>
        <dbReference type="ARBA" id="ARBA00047317"/>
    </source>
</evidence>
<feature type="domain" description="MoaB/Mog" evidence="7">
    <location>
        <begin position="195"/>
        <end position="333"/>
    </location>
</feature>
<dbReference type="PANTHER" id="PTHR10192">
    <property type="entry name" value="MOLYBDOPTERIN BIOSYNTHESIS PROTEIN"/>
    <property type="match status" value="1"/>
</dbReference>
<keyword evidence="6" id="KW-0808">Transferase</keyword>
<gene>
    <name evidence="8" type="ORF">DEM34_13460</name>
</gene>
<keyword evidence="6" id="KW-0479">Metal-binding</keyword>
<dbReference type="NCBIfam" id="NF045515">
    <property type="entry name" value="Glp_gephyrin"/>
    <property type="match status" value="1"/>
</dbReference>
<dbReference type="Proteomes" id="UP000245474">
    <property type="component" value="Unassembled WGS sequence"/>
</dbReference>
<dbReference type="Pfam" id="PF00994">
    <property type="entry name" value="MoCF_biosynth"/>
    <property type="match status" value="1"/>
</dbReference>
<dbReference type="InterPro" id="IPR005110">
    <property type="entry name" value="MoeA_linker/N"/>
</dbReference>
<keyword evidence="9" id="KW-1185">Reference proteome</keyword>
<evidence type="ECO:0000256" key="1">
    <source>
        <dbReference type="ARBA" id="ARBA00002901"/>
    </source>
</evidence>
<dbReference type="CDD" id="cd00887">
    <property type="entry name" value="MoeA"/>
    <property type="match status" value="1"/>
</dbReference>
<dbReference type="InterPro" id="IPR036425">
    <property type="entry name" value="MoaB/Mog-like_dom_sf"/>
</dbReference>
<dbReference type="AlphaFoldDB" id="A0A2U2MZ96"/>
<dbReference type="NCBIfam" id="TIGR00177">
    <property type="entry name" value="molyb_syn"/>
    <property type="match status" value="1"/>
</dbReference>
<dbReference type="Gene3D" id="2.40.340.10">
    <property type="entry name" value="MoeA, C-terminal, domain IV"/>
    <property type="match status" value="1"/>
</dbReference>
<dbReference type="SMART" id="SM00852">
    <property type="entry name" value="MoCF_biosynth"/>
    <property type="match status" value="1"/>
</dbReference>
<keyword evidence="4 6" id="KW-0501">Molybdenum cofactor biosynthesis</keyword>
<comment type="pathway">
    <text evidence="2 6">Cofactor biosynthesis; molybdopterin biosynthesis.</text>
</comment>
<evidence type="ECO:0000259" key="7">
    <source>
        <dbReference type="SMART" id="SM00852"/>
    </source>
</evidence>
<evidence type="ECO:0000256" key="3">
    <source>
        <dbReference type="ARBA" id="ARBA00010763"/>
    </source>
</evidence>
<dbReference type="InterPro" id="IPR036135">
    <property type="entry name" value="MoeA_linker/N_sf"/>
</dbReference>